<protein>
    <submittedName>
        <fullName evidence="1">Uncharacterized protein</fullName>
    </submittedName>
</protein>
<reference evidence="2" key="1">
    <citation type="journal article" date="2014" name="Proc. Natl. Acad. Sci. U.S.A.">
        <title>Extensive sampling of basidiomycete genomes demonstrates inadequacy of the white-rot/brown-rot paradigm for wood decay fungi.</title>
        <authorList>
            <person name="Riley R."/>
            <person name="Salamov A.A."/>
            <person name="Brown D.W."/>
            <person name="Nagy L.G."/>
            <person name="Floudas D."/>
            <person name="Held B.W."/>
            <person name="Levasseur A."/>
            <person name="Lombard V."/>
            <person name="Morin E."/>
            <person name="Otillar R."/>
            <person name="Lindquist E.A."/>
            <person name="Sun H."/>
            <person name="LaButti K.M."/>
            <person name="Schmutz J."/>
            <person name="Jabbour D."/>
            <person name="Luo H."/>
            <person name="Baker S.E."/>
            <person name="Pisabarro A.G."/>
            <person name="Walton J.D."/>
            <person name="Blanchette R.A."/>
            <person name="Henrissat B."/>
            <person name="Martin F."/>
            <person name="Cullen D."/>
            <person name="Hibbett D.S."/>
            <person name="Grigoriev I.V."/>
        </authorList>
    </citation>
    <scope>NUCLEOTIDE SEQUENCE [LARGE SCALE GENOMIC DNA]</scope>
    <source>
        <strain evidence="2">FD-172 SS1</strain>
    </source>
</reference>
<dbReference type="Proteomes" id="UP000027195">
    <property type="component" value="Unassembled WGS sequence"/>
</dbReference>
<keyword evidence="2" id="KW-1185">Reference proteome</keyword>
<dbReference type="HOGENOM" id="CLU_1073674_0_0_1"/>
<dbReference type="EMBL" id="KL198028">
    <property type="protein sequence ID" value="KDQ16353.1"/>
    <property type="molecule type" value="Genomic_DNA"/>
</dbReference>
<name>A0A067MKT5_BOTB1</name>
<organism evidence="1 2">
    <name type="scientific">Botryobasidium botryosum (strain FD-172 SS1)</name>
    <dbReference type="NCBI Taxonomy" id="930990"/>
    <lineage>
        <taxon>Eukaryota</taxon>
        <taxon>Fungi</taxon>
        <taxon>Dikarya</taxon>
        <taxon>Basidiomycota</taxon>
        <taxon>Agaricomycotina</taxon>
        <taxon>Agaricomycetes</taxon>
        <taxon>Cantharellales</taxon>
        <taxon>Botryobasidiaceae</taxon>
        <taxon>Botryobasidium</taxon>
    </lineage>
</organism>
<proteinExistence type="predicted"/>
<accession>A0A067MKT5</accession>
<gene>
    <name evidence="1" type="ORF">BOTBODRAFT_31040</name>
</gene>
<dbReference type="InParanoid" id="A0A067MKT5"/>
<dbReference type="OrthoDB" id="2383679at2759"/>
<dbReference type="AlphaFoldDB" id="A0A067MKT5"/>
<evidence type="ECO:0000313" key="1">
    <source>
        <dbReference type="EMBL" id="KDQ16353.1"/>
    </source>
</evidence>
<evidence type="ECO:0000313" key="2">
    <source>
        <dbReference type="Proteomes" id="UP000027195"/>
    </source>
</evidence>
<sequence>MGIGKMTIPLYLTTLPEGMTFTLTSVSRDVPNGFWAHESLASNITLPHTFQHSDIVTGRDTNKRGARVGDFSLMTDGSGLHGGQGGSFVLKFTIAGRPNDHPEAPAQNTEGTLTIGTSEWGFFSRPDQTNFSWQIGDQHRTYTAKTPTLVYLDDSCLAIAWLPDQKIYVFGVDNQQDFIVKLMQGGVSAILAGHKVAWSTAAGSVAAFGGVAVAVVTFGAGYIDGI</sequence>